<organism evidence="2 3">
    <name type="scientific">Ranitomeya imitator</name>
    <name type="common">mimic poison frog</name>
    <dbReference type="NCBI Taxonomy" id="111125"/>
    <lineage>
        <taxon>Eukaryota</taxon>
        <taxon>Metazoa</taxon>
        <taxon>Chordata</taxon>
        <taxon>Craniata</taxon>
        <taxon>Vertebrata</taxon>
        <taxon>Euteleostomi</taxon>
        <taxon>Amphibia</taxon>
        <taxon>Batrachia</taxon>
        <taxon>Anura</taxon>
        <taxon>Neobatrachia</taxon>
        <taxon>Hyloidea</taxon>
        <taxon>Dendrobatidae</taxon>
        <taxon>Dendrobatinae</taxon>
        <taxon>Ranitomeya</taxon>
    </lineage>
</organism>
<dbReference type="SUPFAM" id="SSF48264">
    <property type="entry name" value="Cytochrome P450"/>
    <property type="match status" value="1"/>
</dbReference>
<evidence type="ECO:0000256" key="1">
    <source>
        <dbReference type="ARBA" id="ARBA00010617"/>
    </source>
</evidence>
<keyword evidence="3" id="KW-1185">Reference proteome</keyword>
<evidence type="ECO:0000313" key="3">
    <source>
        <dbReference type="Proteomes" id="UP001176940"/>
    </source>
</evidence>
<sequence length="420" mass="47296">MPYTDAVIHEIQRFGDVVPGSLPHATTTDITFRGQTASHTRRSFTTIMKYNMSRENNVRITRGSVEAFQSYDLINNEYAAPPLWERSRVHIHHCNEQYHVTAHSTGRSCRCSENQARAGTMPGAGKRSCAGENLAKREMFLFFTTLLQNFTFKAPSGAKLDLSPEMGLTNSPLPYDIAPLEAWDLNLVLSALQEAPFELLQEVSLTYLSWKVLFLVAITSIKRVLELADLSCQAPFLQFHQDKVVLKPAPSFLPKVVSSFHINEDIVLPSFCLAPTHRVEKALHTPDLVRALRRYISWTTSFRQTDVLFILPVGLRKGLAAFRSTLARWIRITIQKAYCIKGIAILAGIRAHSTRAALSLHITTRCSVPPHYHTKLRPHTLPHEAPSPHITTRGSVPTHYHTRLRPHTLTHKALSPHITT</sequence>
<reference evidence="2" key="1">
    <citation type="submission" date="2023-07" db="EMBL/GenBank/DDBJ databases">
        <authorList>
            <person name="Stuckert A."/>
        </authorList>
    </citation>
    <scope>NUCLEOTIDE SEQUENCE</scope>
</reference>
<dbReference type="Pfam" id="PF00067">
    <property type="entry name" value="p450"/>
    <property type="match status" value="2"/>
</dbReference>
<dbReference type="InterPro" id="IPR001128">
    <property type="entry name" value="Cyt_P450"/>
</dbReference>
<protein>
    <submittedName>
        <fullName evidence="2">Uncharacterized protein</fullName>
    </submittedName>
</protein>
<name>A0ABN9KPG3_9NEOB</name>
<dbReference type="EMBL" id="CAUEEQ010001023">
    <property type="protein sequence ID" value="CAJ0918503.1"/>
    <property type="molecule type" value="Genomic_DNA"/>
</dbReference>
<feature type="non-terminal residue" evidence="2">
    <location>
        <position position="420"/>
    </location>
</feature>
<comment type="caution">
    <text evidence="2">The sequence shown here is derived from an EMBL/GenBank/DDBJ whole genome shotgun (WGS) entry which is preliminary data.</text>
</comment>
<accession>A0ABN9KPG3</accession>
<evidence type="ECO:0000313" key="2">
    <source>
        <dbReference type="EMBL" id="CAJ0918503.1"/>
    </source>
</evidence>
<dbReference type="PANTHER" id="PTHR33066:SF2">
    <property type="entry name" value="FILAGGRIN-2-LIKE"/>
    <property type="match status" value="1"/>
</dbReference>
<comment type="similarity">
    <text evidence="1">Belongs to the cytochrome P450 family.</text>
</comment>
<dbReference type="Gene3D" id="1.10.630.10">
    <property type="entry name" value="Cytochrome P450"/>
    <property type="match status" value="1"/>
</dbReference>
<dbReference type="InterPro" id="IPR036396">
    <property type="entry name" value="Cyt_P450_sf"/>
</dbReference>
<dbReference type="PANTHER" id="PTHR33066">
    <property type="entry name" value="INTEGRASE_SAM-LIKE_N DOMAIN-CONTAINING PROTEIN"/>
    <property type="match status" value="1"/>
</dbReference>
<proteinExistence type="inferred from homology"/>
<gene>
    <name evidence="2" type="ORF">RIMI_LOCUS810819</name>
</gene>
<dbReference type="Proteomes" id="UP001176940">
    <property type="component" value="Unassembled WGS sequence"/>
</dbReference>